<dbReference type="RefSeq" id="WP_184696606.1">
    <property type="nucleotide sequence ID" value="NZ_JACHJN010000011.1"/>
</dbReference>
<evidence type="ECO:0000313" key="3">
    <source>
        <dbReference type="Proteomes" id="UP000547510"/>
    </source>
</evidence>
<dbReference type="AlphaFoldDB" id="A0A841CM92"/>
<evidence type="ECO:0000256" key="1">
    <source>
        <dbReference type="SAM" id="MobiDB-lite"/>
    </source>
</evidence>
<organism evidence="2 3">
    <name type="scientific">Saccharothrix tamanrassetensis</name>
    <dbReference type="NCBI Taxonomy" id="1051531"/>
    <lineage>
        <taxon>Bacteria</taxon>
        <taxon>Bacillati</taxon>
        <taxon>Actinomycetota</taxon>
        <taxon>Actinomycetes</taxon>
        <taxon>Pseudonocardiales</taxon>
        <taxon>Pseudonocardiaceae</taxon>
        <taxon>Saccharothrix</taxon>
    </lineage>
</organism>
<feature type="compositionally biased region" description="Pro residues" evidence="1">
    <location>
        <begin position="217"/>
        <end position="227"/>
    </location>
</feature>
<reference evidence="2 3" key="1">
    <citation type="submission" date="2020-08" db="EMBL/GenBank/DDBJ databases">
        <title>Genomic Encyclopedia of Type Strains, Phase III (KMG-III): the genomes of soil and plant-associated and newly described type strains.</title>
        <authorList>
            <person name="Whitman W."/>
        </authorList>
    </citation>
    <scope>NUCLEOTIDE SEQUENCE [LARGE SCALE GENOMIC DNA]</scope>
    <source>
        <strain evidence="2 3">CECT 8640</strain>
    </source>
</reference>
<feature type="compositionally biased region" description="Low complexity" evidence="1">
    <location>
        <begin position="228"/>
        <end position="244"/>
    </location>
</feature>
<dbReference type="Proteomes" id="UP000547510">
    <property type="component" value="Unassembled WGS sequence"/>
</dbReference>
<proteinExistence type="predicted"/>
<gene>
    <name evidence="2" type="ORF">FHS29_006213</name>
</gene>
<feature type="region of interest" description="Disordered" evidence="1">
    <location>
        <begin position="1"/>
        <end position="20"/>
    </location>
</feature>
<comment type="caution">
    <text evidence="2">The sequence shown here is derived from an EMBL/GenBank/DDBJ whole genome shotgun (WGS) entry which is preliminary data.</text>
</comment>
<feature type="compositionally biased region" description="Pro residues" evidence="1">
    <location>
        <begin position="197"/>
        <end position="207"/>
    </location>
</feature>
<sequence length="244" mass="25562">MLPAFDSSAVDGPLDGVPEEAPEPVAAAIGALTDRVGRIETAVADFNRRSAHRETIIDRLHDENQTLRNGLRRELLEPVVSDLVRLYDGLHRQAAHLGSDLFASFADDVALTLDRCGVEVVDAVPGEPFEAGRHSVGGTVPCAEAEHHNTVVSPLAAGLRDRETGRMRRLTRATFYRAEPTPTRADASTPATTSAPVPTPAPLPQPSPAAAATPAPEHTPAPTPAPEAVPAAAADATPEPATEA</sequence>
<feature type="region of interest" description="Disordered" evidence="1">
    <location>
        <begin position="173"/>
        <end position="244"/>
    </location>
</feature>
<feature type="compositionally biased region" description="Low complexity" evidence="1">
    <location>
        <begin position="180"/>
        <end position="196"/>
    </location>
</feature>
<protein>
    <submittedName>
        <fullName evidence="2">Molecular chaperone GrpE (Heat shock protein)</fullName>
    </submittedName>
</protein>
<name>A0A841CM92_9PSEU</name>
<dbReference type="EMBL" id="JACHJN010000011">
    <property type="protein sequence ID" value="MBB5959592.1"/>
    <property type="molecule type" value="Genomic_DNA"/>
</dbReference>
<accession>A0A841CM92</accession>
<keyword evidence="3" id="KW-1185">Reference proteome</keyword>
<evidence type="ECO:0000313" key="2">
    <source>
        <dbReference type="EMBL" id="MBB5959592.1"/>
    </source>
</evidence>
<keyword evidence="2" id="KW-0346">Stress response</keyword>